<dbReference type="PANTHER" id="PTHR43155:SF2">
    <property type="entry name" value="CYCLIC DI-GMP PHOSPHODIESTERASE PA4108"/>
    <property type="match status" value="1"/>
</dbReference>
<keyword evidence="1" id="KW-0812">Transmembrane</keyword>
<keyword evidence="4" id="KW-1185">Reference proteome</keyword>
<comment type="caution">
    <text evidence="3">The sequence shown here is derived from an EMBL/GenBank/DDBJ whole genome shotgun (WGS) entry which is preliminary data.</text>
</comment>
<dbReference type="Gene3D" id="3.30.450.40">
    <property type="match status" value="1"/>
</dbReference>
<accession>A0ABS5EVR8</accession>
<keyword evidence="1" id="KW-0472">Membrane</keyword>
<dbReference type="InterPro" id="IPR037522">
    <property type="entry name" value="HD_GYP_dom"/>
</dbReference>
<dbReference type="RefSeq" id="WP_211852018.1">
    <property type="nucleotide sequence ID" value="NZ_JAAGBB010000008.1"/>
</dbReference>
<dbReference type="InterPro" id="IPR029016">
    <property type="entry name" value="GAF-like_dom_sf"/>
</dbReference>
<evidence type="ECO:0000259" key="2">
    <source>
        <dbReference type="PROSITE" id="PS51832"/>
    </source>
</evidence>
<dbReference type="InterPro" id="IPR003018">
    <property type="entry name" value="GAF"/>
</dbReference>
<evidence type="ECO:0000256" key="1">
    <source>
        <dbReference type="SAM" id="Phobius"/>
    </source>
</evidence>
<dbReference type="PANTHER" id="PTHR43155">
    <property type="entry name" value="CYCLIC DI-GMP PHOSPHODIESTERASE PA4108-RELATED"/>
    <property type="match status" value="1"/>
</dbReference>
<evidence type="ECO:0000313" key="3">
    <source>
        <dbReference type="EMBL" id="MBR0664382.1"/>
    </source>
</evidence>
<dbReference type="CDD" id="cd00077">
    <property type="entry name" value="HDc"/>
    <property type="match status" value="2"/>
</dbReference>
<sequence>MQADDMRFPVRRRGWILPLQLLIPIVVVCAMASLGGLLMSQGWQIARGLMLTSASDAIDTMGVLINEKLGRVVAPASATLRHLAQDPLAGAQSLPQRLERLPVLVGALRHLRFVSAIYAGYPDGEFFLVRSLGEGVDWGGANPPPGAAFLVQSIQREDGRSLGEWRFYDDGLRLLRQDRVETAFDPRERPWFRNAQAGGPQSMTRPYVFYTTGQTGITMSLGDRSGGPIIGLDIALFDLNAELRGLRPTPHAEFAVLDGDGMVLAHPEIGGAARPDGGHTAIQPLSTLHVAPLTSLAAMSAEAGRTVAYSVGGETWFGTRIPLDALPGHELTLLVATPEDDLLGQVRRGLARQLWLTLALTGALLLLGWLAGRRLGLTLTRLTQQAQQLMRFDFRQLPSTGGVVREIRVLEAVVRSVCVTIQNFLNTTEAIRAEAELERILQMVLDRMVETMGCDFGAVYLVEEEETAQLRLASIADPDTVSGRAQPSLERVKYGLAERLPMPSPEGQPPVFGRLAPDASQLAIILRDRMQSPLGLLVLNHPNDEFHAGDEFRAFAEKLSGALAIAIETRRLIDAQAALLDSIARVLAHAIDAKSPYTAGHCERVPQIATMIVDRMTEETNGPYSGFRLTREERHAFQMAAWLHDCGKITTPEHVIDKATKLETVTNRIHEIRTRFEILWRDVEIEHLRRLLAGEDAVLSEARLLAERQRLREEFTFVAHCNTDVDGMPEDAVGRLRQIAAQSWMRHFDDRLGLSREEARRLAELPHAVLPTLEPLLADRPEHVALWGDRRPPVERDDPGNVCGFDMALPEHQANKGELHNLSVRHGTLTEEERFTVNNHIVQTYLMLRRLPWPAHLRQVPEIAATHHERMDGLGYPRRLGAGQLSVLDRVMALADVFEALTAPDRPYKPARTLSESLGMMAVMSSERHLDVQVFRYFLHSGLWRTYAESFLRAAQIDSVDVTALEAQLAGSVRDPAISTSG</sequence>
<reference evidence="4" key="1">
    <citation type="journal article" date="2021" name="Syst. Appl. Microbiol.">
        <title>Roseomonas hellenica sp. nov., isolated from roots of wild-growing Alkanna tinctoria.</title>
        <authorList>
            <person name="Rat A."/>
            <person name="Naranjo H.D."/>
            <person name="Lebbe L."/>
            <person name="Cnockaert M."/>
            <person name="Krigas N."/>
            <person name="Grigoriadou K."/>
            <person name="Maloupa E."/>
            <person name="Willems A."/>
        </authorList>
    </citation>
    <scope>NUCLEOTIDE SEQUENCE [LARGE SCALE GENOMIC DNA]</scope>
    <source>
        <strain evidence="4">LMG 31523</strain>
    </source>
</reference>
<dbReference type="Pfam" id="PF01966">
    <property type="entry name" value="HD"/>
    <property type="match status" value="1"/>
</dbReference>
<name>A0ABS5EVR8_9PROT</name>
<dbReference type="EMBL" id="JAAGBB010000008">
    <property type="protein sequence ID" value="MBR0664382.1"/>
    <property type="molecule type" value="Genomic_DNA"/>
</dbReference>
<dbReference type="SMART" id="SM00471">
    <property type="entry name" value="HDc"/>
    <property type="match status" value="1"/>
</dbReference>
<evidence type="ECO:0000313" key="4">
    <source>
        <dbReference type="Proteomes" id="UP001196870"/>
    </source>
</evidence>
<feature type="transmembrane region" description="Helical" evidence="1">
    <location>
        <begin position="15"/>
        <end position="39"/>
    </location>
</feature>
<dbReference type="PROSITE" id="PS51832">
    <property type="entry name" value="HD_GYP"/>
    <property type="match status" value="1"/>
</dbReference>
<dbReference type="InterPro" id="IPR006674">
    <property type="entry name" value="HD_domain"/>
</dbReference>
<organism evidence="3 4">
    <name type="scientific">Plastoroseomonas hellenica</name>
    <dbReference type="NCBI Taxonomy" id="2687306"/>
    <lineage>
        <taxon>Bacteria</taxon>
        <taxon>Pseudomonadati</taxon>
        <taxon>Pseudomonadota</taxon>
        <taxon>Alphaproteobacteria</taxon>
        <taxon>Acetobacterales</taxon>
        <taxon>Acetobacteraceae</taxon>
        <taxon>Plastoroseomonas</taxon>
    </lineage>
</organism>
<dbReference type="CDD" id="cd18774">
    <property type="entry name" value="PDC2_HK_sensor"/>
    <property type="match status" value="1"/>
</dbReference>
<proteinExistence type="predicted"/>
<dbReference type="Gene3D" id="3.30.450.20">
    <property type="entry name" value="PAS domain"/>
    <property type="match status" value="2"/>
</dbReference>
<dbReference type="SUPFAM" id="SSF109604">
    <property type="entry name" value="HD-domain/PDEase-like"/>
    <property type="match status" value="2"/>
</dbReference>
<dbReference type="Pfam" id="PF13492">
    <property type="entry name" value="GAF_3"/>
    <property type="match status" value="1"/>
</dbReference>
<dbReference type="InterPro" id="IPR003607">
    <property type="entry name" value="HD/PDEase_dom"/>
</dbReference>
<dbReference type="Proteomes" id="UP001196870">
    <property type="component" value="Unassembled WGS sequence"/>
</dbReference>
<protein>
    <submittedName>
        <fullName evidence="3">Metal-dependent phosphohydrolase</fullName>
    </submittedName>
</protein>
<gene>
    <name evidence="3" type="ORF">GXW71_08445</name>
</gene>
<feature type="domain" description="HD-GYP" evidence="2">
    <location>
        <begin position="751"/>
        <end position="953"/>
    </location>
</feature>
<dbReference type="Gene3D" id="1.10.3210.10">
    <property type="entry name" value="Hypothetical protein af1432"/>
    <property type="match status" value="2"/>
</dbReference>
<dbReference type="SUPFAM" id="SSF55781">
    <property type="entry name" value="GAF domain-like"/>
    <property type="match status" value="1"/>
</dbReference>
<dbReference type="Pfam" id="PF13487">
    <property type="entry name" value="HD_5"/>
    <property type="match status" value="1"/>
</dbReference>
<keyword evidence="1" id="KW-1133">Transmembrane helix</keyword>